<dbReference type="AlphaFoldDB" id="A0A7Z0B102"/>
<dbReference type="GO" id="GO:0016491">
    <property type="term" value="F:oxidoreductase activity"/>
    <property type="evidence" value="ECO:0007669"/>
    <property type="project" value="InterPro"/>
</dbReference>
<feature type="domain" description="DSBA-like thioredoxin" evidence="1">
    <location>
        <begin position="9"/>
        <end position="190"/>
    </location>
</feature>
<dbReference type="CDD" id="cd03025">
    <property type="entry name" value="DsbA_FrnE_like"/>
    <property type="match status" value="1"/>
</dbReference>
<evidence type="ECO:0000313" key="2">
    <source>
        <dbReference type="EMBL" id="NYH16398.1"/>
    </source>
</evidence>
<dbReference type="InterPro" id="IPR001853">
    <property type="entry name" value="DSBA-like_thioredoxin_dom"/>
</dbReference>
<reference evidence="2 3" key="1">
    <citation type="submission" date="2020-07" db="EMBL/GenBank/DDBJ databases">
        <title>Exploring microbial biodiversity for novel pathways involved in the catabolism of aromatic compounds derived from lignin.</title>
        <authorList>
            <person name="Elkins J."/>
        </authorList>
    </citation>
    <scope>NUCLEOTIDE SEQUENCE [LARGE SCALE GENOMIC DNA]</scope>
    <source>
        <strain evidence="2 3">H2C3B</strain>
    </source>
</reference>
<evidence type="ECO:0000313" key="3">
    <source>
        <dbReference type="Proteomes" id="UP000572540"/>
    </source>
</evidence>
<dbReference type="Gene3D" id="3.40.30.10">
    <property type="entry name" value="Glutaredoxin"/>
    <property type="match status" value="1"/>
</dbReference>
<dbReference type="SUPFAM" id="SSF52833">
    <property type="entry name" value="Thioredoxin-like"/>
    <property type="match status" value="1"/>
</dbReference>
<dbReference type="InterPro" id="IPR036249">
    <property type="entry name" value="Thioredoxin-like_sf"/>
</dbReference>
<dbReference type="PANTHER" id="PTHR13887">
    <property type="entry name" value="GLUTATHIONE S-TRANSFERASE KAPPA"/>
    <property type="match status" value="1"/>
</dbReference>
<proteinExistence type="predicted"/>
<dbReference type="Proteomes" id="UP000572540">
    <property type="component" value="Unassembled WGS sequence"/>
</dbReference>
<gene>
    <name evidence="2" type="ORF">GGD41_003626</name>
</gene>
<accession>A0A7Z0B102</accession>
<evidence type="ECO:0000259" key="1">
    <source>
        <dbReference type="Pfam" id="PF01323"/>
    </source>
</evidence>
<dbReference type="PANTHER" id="PTHR13887:SF51">
    <property type="entry name" value="DSBA FAMILY PROTEIN"/>
    <property type="match status" value="1"/>
</dbReference>
<protein>
    <recommendedName>
        <fullName evidence="1">DSBA-like thioredoxin domain-containing protein</fullName>
    </recommendedName>
</protein>
<sequence length="240" mass="25564">MMATLHYIYDPLCGWCYGAAPLVEAARAVPGLSLAFHGGGMLAGSQRRRVTPQWRDYVMPHDRRIADLTGQPFGAGYFDDLLRDEHAVMDSEPPITAALAAEAVAGRGLDMIHRQQRAHYEEGKRISDAAVLHELAVEIGLPAEAFRAAFAQQSGASTQQHIDASRRLLDDVGGHGFPTFALEDAHGRVGVVDIRAYLGRPVEWARELARLTGASIGASASASASSAAESGPSCDIDGCA</sequence>
<dbReference type="EMBL" id="JACCAU010000001">
    <property type="protein sequence ID" value="NYH16398.1"/>
    <property type="molecule type" value="Genomic_DNA"/>
</dbReference>
<organism evidence="2 3">
    <name type="scientific">Paraburkholderia bryophila</name>
    <dbReference type="NCBI Taxonomy" id="420952"/>
    <lineage>
        <taxon>Bacteria</taxon>
        <taxon>Pseudomonadati</taxon>
        <taxon>Pseudomonadota</taxon>
        <taxon>Betaproteobacteria</taxon>
        <taxon>Burkholderiales</taxon>
        <taxon>Burkholderiaceae</taxon>
        <taxon>Paraburkholderia</taxon>
    </lineage>
</organism>
<comment type="caution">
    <text evidence="2">The sequence shown here is derived from an EMBL/GenBank/DDBJ whole genome shotgun (WGS) entry which is preliminary data.</text>
</comment>
<name>A0A7Z0B102_9BURK</name>
<dbReference type="Pfam" id="PF01323">
    <property type="entry name" value="DSBA"/>
    <property type="match status" value="1"/>
</dbReference>